<dbReference type="Proteomes" id="UP000231501">
    <property type="component" value="Unassembled WGS sequence"/>
</dbReference>
<comment type="caution">
    <text evidence="3">The sequence shown here is derived from an EMBL/GenBank/DDBJ whole genome shotgun (WGS) entry which is preliminary data.</text>
</comment>
<reference evidence="3 4" key="1">
    <citation type="submission" date="2017-11" db="EMBL/GenBank/DDBJ databases">
        <title>Draft genome sequence of Mitsuaria sp. HWN-4.</title>
        <authorList>
            <person name="Gundlapally S.R."/>
        </authorList>
    </citation>
    <scope>NUCLEOTIDE SEQUENCE [LARGE SCALE GENOMIC DNA]</scope>
    <source>
        <strain evidence="3 4">HWN-4</strain>
    </source>
</reference>
<sequence>MTLNRSLARGLFLAAVALFFGLGALRYPIGRMDHAGPGLFPLMISILLGLVALATIVRGVVAGGPGLDFKVRNIGLILAALCAFSLVSRFLNMSAGIVVMVFIATAAGSNYSWKRNLVISVGLLAIAFIFQKFLGLNLPLL</sequence>
<evidence type="ECO:0000313" key="4">
    <source>
        <dbReference type="Proteomes" id="UP000231501"/>
    </source>
</evidence>
<dbReference type="Pfam" id="PF07331">
    <property type="entry name" value="TctB"/>
    <property type="match status" value="1"/>
</dbReference>
<keyword evidence="1" id="KW-0472">Membrane</keyword>
<accession>A0A2G9CAI4</accession>
<dbReference type="AlphaFoldDB" id="A0A2G9CAI4"/>
<keyword evidence="4" id="KW-1185">Reference proteome</keyword>
<proteinExistence type="predicted"/>
<evidence type="ECO:0000313" key="3">
    <source>
        <dbReference type="EMBL" id="PIM53427.1"/>
    </source>
</evidence>
<feature type="transmembrane region" description="Helical" evidence="1">
    <location>
        <begin position="117"/>
        <end position="138"/>
    </location>
</feature>
<dbReference type="InterPro" id="IPR009936">
    <property type="entry name" value="DUF1468"/>
</dbReference>
<name>A0A2G9CAI4_9BURK</name>
<keyword evidence="1" id="KW-0812">Transmembrane</keyword>
<organism evidence="3 4">
    <name type="scientific">Roseateles chitinivorans</name>
    <dbReference type="NCBI Taxonomy" id="2917965"/>
    <lineage>
        <taxon>Bacteria</taxon>
        <taxon>Pseudomonadati</taxon>
        <taxon>Pseudomonadota</taxon>
        <taxon>Betaproteobacteria</taxon>
        <taxon>Burkholderiales</taxon>
        <taxon>Sphaerotilaceae</taxon>
        <taxon>Roseateles</taxon>
    </lineage>
</organism>
<evidence type="ECO:0000256" key="1">
    <source>
        <dbReference type="SAM" id="Phobius"/>
    </source>
</evidence>
<feature type="transmembrane region" description="Helical" evidence="1">
    <location>
        <begin position="42"/>
        <end position="61"/>
    </location>
</feature>
<gene>
    <name evidence="3" type="ORF">CS062_09680</name>
</gene>
<feature type="domain" description="DUF1468" evidence="2">
    <location>
        <begin position="10"/>
        <end position="139"/>
    </location>
</feature>
<keyword evidence="1" id="KW-1133">Transmembrane helix</keyword>
<dbReference type="RefSeq" id="WP_099861449.1">
    <property type="nucleotide sequence ID" value="NZ_PEOG01000021.1"/>
</dbReference>
<dbReference type="OrthoDB" id="8902299at2"/>
<feature type="transmembrane region" description="Helical" evidence="1">
    <location>
        <begin position="73"/>
        <end position="105"/>
    </location>
</feature>
<evidence type="ECO:0000259" key="2">
    <source>
        <dbReference type="Pfam" id="PF07331"/>
    </source>
</evidence>
<dbReference type="EMBL" id="PEOG01000021">
    <property type="protein sequence ID" value="PIM53427.1"/>
    <property type="molecule type" value="Genomic_DNA"/>
</dbReference>
<protein>
    <submittedName>
        <fullName evidence="3">Tripartite tricarboxylate transporter TctB</fullName>
    </submittedName>
</protein>